<gene>
    <name evidence="1" type="ORF">BJ322DRAFT_990296</name>
</gene>
<reference evidence="1" key="2">
    <citation type="submission" date="2020-11" db="EMBL/GenBank/DDBJ databases">
        <authorList>
            <consortium name="DOE Joint Genome Institute"/>
            <person name="Kuo A."/>
            <person name="Miyauchi S."/>
            <person name="Kiss E."/>
            <person name="Drula E."/>
            <person name="Kohler A."/>
            <person name="Sanchez-Garcia M."/>
            <person name="Andreopoulos B."/>
            <person name="Barry K.W."/>
            <person name="Bonito G."/>
            <person name="Buee M."/>
            <person name="Carver A."/>
            <person name="Chen C."/>
            <person name="Cichocki N."/>
            <person name="Clum A."/>
            <person name="Culley D."/>
            <person name="Crous P.W."/>
            <person name="Fauchery L."/>
            <person name="Girlanda M."/>
            <person name="Hayes R."/>
            <person name="Keri Z."/>
            <person name="Labutti K."/>
            <person name="Lipzen A."/>
            <person name="Lombard V."/>
            <person name="Magnuson J."/>
            <person name="Maillard F."/>
            <person name="Morin E."/>
            <person name="Murat C."/>
            <person name="Nolan M."/>
            <person name="Ohm R."/>
            <person name="Pangilinan J."/>
            <person name="Pereira M."/>
            <person name="Perotto S."/>
            <person name="Peter M."/>
            <person name="Riley R."/>
            <person name="Sitrit Y."/>
            <person name="Stielow B."/>
            <person name="Szollosi G."/>
            <person name="Zifcakova L."/>
            <person name="Stursova M."/>
            <person name="Spatafora J.W."/>
            <person name="Tedersoo L."/>
            <person name="Vaario L.-M."/>
            <person name="Yamada A."/>
            <person name="Yan M."/>
            <person name="Wang P."/>
            <person name="Xu J."/>
            <person name="Bruns T."/>
            <person name="Baldrian P."/>
            <person name="Vilgalys R."/>
            <person name="Henrissat B."/>
            <person name="Grigoriev I.V."/>
            <person name="Hibbett D."/>
            <person name="Nagy L.G."/>
            <person name="Martin F.M."/>
        </authorList>
    </citation>
    <scope>NUCLEOTIDE SEQUENCE</scope>
    <source>
        <strain evidence="1">UH-Tt-Lm1</strain>
    </source>
</reference>
<dbReference type="Gene3D" id="3.40.50.300">
    <property type="entry name" value="P-loop containing nucleotide triphosphate hydrolases"/>
    <property type="match status" value="1"/>
</dbReference>
<keyword evidence="2" id="KW-1185">Reference proteome</keyword>
<feature type="non-terminal residue" evidence="1">
    <location>
        <position position="59"/>
    </location>
</feature>
<dbReference type="EMBL" id="WIUZ02000005">
    <property type="protein sequence ID" value="KAF9786785.1"/>
    <property type="molecule type" value="Genomic_DNA"/>
</dbReference>
<evidence type="ECO:0008006" key="3">
    <source>
        <dbReference type="Google" id="ProtNLM"/>
    </source>
</evidence>
<comment type="caution">
    <text evidence="1">The sequence shown here is derived from an EMBL/GenBank/DDBJ whole genome shotgun (WGS) entry which is preliminary data.</text>
</comment>
<name>A0A9P6HI90_9AGAM</name>
<organism evidence="1 2">
    <name type="scientific">Thelephora terrestris</name>
    <dbReference type="NCBI Taxonomy" id="56493"/>
    <lineage>
        <taxon>Eukaryota</taxon>
        <taxon>Fungi</taxon>
        <taxon>Dikarya</taxon>
        <taxon>Basidiomycota</taxon>
        <taxon>Agaricomycotina</taxon>
        <taxon>Agaricomycetes</taxon>
        <taxon>Thelephorales</taxon>
        <taxon>Thelephoraceae</taxon>
        <taxon>Thelephora</taxon>
    </lineage>
</organism>
<proteinExistence type="predicted"/>
<evidence type="ECO:0000313" key="2">
    <source>
        <dbReference type="Proteomes" id="UP000736335"/>
    </source>
</evidence>
<dbReference type="Proteomes" id="UP000736335">
    <property type="component" value="Unassembled WGS sequence"/>
</dbReference>
<protein>
    <recommendedName>
        <fullName evidence="3">ATP-dependent DNA helicase</fullName>
    </recommendedName>
</protein>
<evidence type="ECO:0000313" key="1">
    <source>
        <dbReference type="EMBL" id="KAF9786785.1"/>
    </source>
</evidence>
<dbReference type="AlphaFoldDB" id="A0A9P6HI90"/>
<feature type="non-terminal residue" evidence="1">
    <location>
        <position position="1"/>
    </location>
</feature>
<dbReference type="OrthoDB" id="432234at2759"/>
<dbReference type="InterPro" id="IPR027417">
    <property type="entry name" value="P-loop_NTPase"/>
</dbReference>
<accession>A0A9P6HI90</accession>
<reference evidence="1" key="1">
    <citation type="journal article" date="2020" name="Nat. Commun.">
        <title>Large-scale genome sequencing of mycorrhizal fungi provides insights into the early evolution of symbiotic traits.</title>
        <authorList>
            <person name="Miyauchi S."/>
            <person name="Kiss E."/>
            <person name="Kuo A."/>
            <person name="Drula E."/>
            <person name="Kohler A."/>
            <person name="Sanchez-Garcia M."/>
            <person name="Morin E."/>
            <person name="Andreopoulos B."/>
            <person name="Barry K.W."/>
            <person name="Bonito G."/>
            <person name="Buee M."/>
            <person name="Carver A."/>
            <person name="Chen C."/>
            <person name="Cichocki N."/>
            <person name="Clum A."/>
            <person name="Culley D."/>
            <person name="Crous P.W."/>
            <person name="Fauchery L."/>
            <person name="Girlanda M."/>
            <person name="Hayes R.D."/>
            <person name="Keri Z."/>
            <person name="LaButti K."/>
            <person name="Lipzen A."/>
            <person name="Lombard V."/>
            <person name="Magnuson J."/>
            <person name="Maillard F."/>
            <person name="Murat C."/>
            <person name="Nolan M."/>
            <person name="Ohm R.A."/>
            <person name="Pangilinan J."/>
            <person name="Pereira M.F."/>
            <person name="Perotto S."/>
            <person name="Peter M."/>
            <person name="Pfister S."/>
            <person name="Riley R."/>
            <person name="Sitrit Y."/>
            <person name="Stielow J.B."/>
            <person name="Szollosi G."/>
            <person name="Zifcakova L."/>
            <person name="Stursova M."/>
            <person name="Spatafora J.W."/>
            <person name="Tedersoo L."/>
            <person name="Vaario L.M."/>
            <person name="Yamada A."/>
            <person name="Yan M."/>
            <person name="Wang P."/>
            <person name="Xu J."/>
            <person name="Bruns T."/>
            <person name="Baldrian P."/>
            <person name="Vilgalys R."/>
            <person name="Dunand C."/>
            <person name="Henrissat B."/>
            <person name="Grigoriev I.V."/>
            <person name="Hibbett D."/>
            <person name="Nagy L.G."/>
            <person name="Martin F.M."/>
        </authorList>
    </citation>
    <scope>NUCLEOTIDE SEQUENCE</scope>
    <source>
        <strain evidence="1">UH-Tt-Lm1</strain>
    </source>
</reference>
<sequence length="59" mass="6491">NPSENVSTDDITRTWTLNVEQARAFRIIAAHSLEQKPKPLRMYLGGPGGTGKSRVIQAL</sequence>